<feature type="compositionally biased region" description="Basic and acidic residues" evidence="1">
    <location>
        <begin position="48"/>
        <end position="58"/>
    </location>
</feature>
<keyword evidence="2" id="KW-0812">Transmembrane</keyword>
<feature type="transmembrane region" description="Helical" evidence="2">
    <location>
        <begin position="6"/>
        <end position="24"/>
    </location>
</feature>
<dbReference type="RefSeq" id="WP_158061368.1">
    <property type="nucleotide sequence ID" value="NZ_CP044427.1"/>
</dbReference>
<dbReference type="OrthoDB" id="4872122at2"/>
<protein>
    <submittedName>
        <fullName evidence="3">Uncharacterized protein</fullName>
    </submittedName>
</protein>
<proteinExistence type="predicted"/>
<sequence>MLALVVAMIICVSLGAGVVAFVMLEARREGRGEFWTAEGEELIAGVRRTGERVRERGSRLGSTAAERSQALRERLPERPAPGRDAVARPSRPVPGPSDEDLPAAS</sequence>
<accession>A0A5J6V7J5</accession>
<keyword evidence="2" id="KW-1133">Transmembrane helix</keyword>
<reference evidence="3 4" key="1">
    <citation type="submission" date="2019-09" db="EMBL/GenBank/DDBJ databases">
        <title>Serinicoccus pratensis sp. nov., isolated from meadow soil.</title>
        <authorList>
            <person name="Zhang W."/>
        </authorList>
    </citation>
    <scope>NUCLEOTIDE SEQUENCE [LARGE SCALE GENOMIC DNA]</scope>
    <source>
        <strain evidence="3 4">W204</strain>
    </source>
</reference>
<gene>
    <name evidence="3" type="ORF">FY030_09935</name>
</gene>
<feature type="compositionally biased region" description="Basic and acidic residues" evidence="1">
    <location>
        <begin position="69"/>
        <end position="81"/>
    </location>
</feature>
<keyword evidence="4" id="KW-1185">Reference proteome</keyword>
<dbReference type="KEGG" id="serw:FY030_09935"/>
<dbReference type="EMBL" id="CP044427">
    <property type="protein sequence ID" value="QFG68982.1"/>
    <property type="molecule type" value="Genomic_DNA"/>
</dbReference>
<evidence type="ECO:0000313" key="4">
    <source>
        <dbReference type="Proteomes" id="UP000326546"/>
    </source>
</evidence>
<evidence type="ECO:0000313" key="3">
    <source>
        <dbReference type="EMBL" id="QFG68982.1"/>
    </source>
</evidence>
<dbReference type="Proteomes" id="UP000326546">
    <property type="component" value="Chromosome"/>
</dbReference>
<evidence type="ECO:0000256" key="1">
    <source>
        <dbReference type="SAM" id="MobiDB-lite"/>
    </source>
</evidence>
<dbReference type="AlphaFoldDB" id="A0A5J6V7J5"/>
<name>A0A5J6V7J5_9MICO</name>
<keyword evidence="2" id="KW-0472">Membrane</keyword>
<feature type="region of interest" description="Disordered" evidence="1">
    <location>
        <begin position="47"/>
        <end position="105"/>
    </location>
</feature>
<evidence type="ECO:0000256" key="2">
    <source>
        <dbReference type="SAM" id="Phobius"/>
    </source>
</evidence>
<organism evidence="3 4">
    <name type="scientific">Ornithinimicrobium pratense</name>
    <dbReference type="NCBI Taxonomy" id="2593973"/>
    <lineage>
        <taxon>Bacteria</taxon>
        <taxon>Bacillati</taxon>
        <taxon>Actinomycetota</taxon>
        <taxon>Actinomycetes</taxon>
        <taxon>Micrococcales</taxon>
        <taxon>Ornithinimicrobiaceae</taxon>
        <taxon>Ornithinimicrobium</taxon>
    </lineage>
</organism>